<proteinExistence type="predicted"/>
<reference evidence="1" key="1">
    <citation type="submission" date="2023-07" db="EMBL/GenBank/DDBJ databases">
        <title>draft genome sequence of fig (Ficus carica).</title>
        <authorList>
            <person name="Takahashi T."/>
            <person name="Nishimura K."/>
        </authorList>
    </citation>
    <scope>NUCLEOTIDE SEQUENCE</scope>
</reference>
<dbReference type="EMBL" id="BTGU01000024">
    <property type="protein sequence ID" value="GMN47079.1"/>
    <property type="molecule type" value="Genomic_DNA"/>
</dbReference>
<gene>
    <name evidence="1" type="ORF">TIFTF001_016258</name>
</gene>
<dbReference type="AlphaFoldDB" id="A0AA88DIT4"/>
<comment type="caution">
    <text evidence="1">The sequence shown here is derived from an EMBL/GenBank/DDBJ whole genome shotgun (WGS) entry which is preliminary data.</text>
</comment>
<dbReference type="Gramene" id="FCD_00020607-RA">
    <property type="protein sequence ID" value="FCD_00020607-RA:cds"/>
    <property type="gene ID" value="FCD_00020607"/>
</dbReference>
<organism evidence="1 2">
    <name type="scientific">Ficus carica</name>
    <name type="common">Common fig</name>
    <dbReference type="NCBI Taxonomy" id="3494"/>
    <lineage>
        <taxon>Eukaryota</taxon>
        <taxon>Viridiplantae</taxon>
        <taxon>Streptophyta</taxon>
        <taxon>Embryophyta</taxon>
        <taxon>Tracheophyta</taxon>
        <taxon>Spermatophyta</taxon>
        <taxon>Magnoliopsida</taxon>
        <taxon>eudicotyledons</taxon>
        <taxon>Gunneridae</taxon>
        <taxon>Pentapetalae</taxon>
        <taxon>rosids</taxon>
        <taxon>fabids</taxon>
        <taxon>Rosales</taxon>
        <taxon>Moraceae</taxon>
        <taxon>Ficeae</taxon>
        <taxon>Ficus</taxon>
    </lineage>
</organism>
<keyword evidence="2" id="KW-1185">Reference proteome</keyword>
<name>A0AA88DIT4_FICCA</name>
<evidence type="ECO:0000313" key="2">
    <source>
        <dbReference type="Proteomes" id="UP001187192"/>
    </source>
</evidence>
<dbReference type="Proteomes" id="UP001187192">
    <property type="component" value="Unassembled WGS sequence"/>
</dbReference>
<evidence type="ECO:0000313" key="1">
    <source>
        <dbReference type="EMBL" id="GMN47079.1"/>
    </source>
</evidence>
<accession>A0AA88DIT4</accession>
<protein>
    <submittedName>
        <fullName evidence="1">Uncharacterized protein</fullName>
    </submittedName>
</protein>
<sequence length="41" mass="4706">MTRNCDWRNGEGAVTGRDCDCESEVEIWNYEATVIRADLRA</sequence>